<comment type="similarity">
    <text evidence="3">Belongs to the bacterial ribosomal protein bS16 family.</text>
</comment>
<name>A0A0W0RVF7_LEGBO</name>
<dbReference type="Proteomes" id="UP000054695">
    <property type="component" value="Unassembled WGS sequence"/>
</dbReference>
<dbReference type="InterPro" id="IPR020592">
    <property type="entry name" value="Ribosomal_bS16_CS"/>
</dbReference>
<dbReference type="HAMAP" id="MF_00385">
    <property type="entry name" value="Ribosomal_bS16"/>
    <property type="match status" value="1"/>
</dbReference>
<dbReference type="PANTHER" id="PTHR12919:SF20">
    <property type="entry name" value="SMALL RIBOSOMAL SUBUNIT PROTEIN BS16M"/>
    <property type="match status" value="1"/>
</dbReference>
<keyword evidence="2 3" id="KW-0687">Ribonucleoprotein</keyword>
<dbReference type="SUPFAM" id="SSF54565">
    <property type="entry name" value="Ribosomal protein S16"/>
    <property type="match status" value="1"/>
</dbReference>
<dbReference type="GO" id="GO:0006412">
    <property type="term" value="P:translation"/>
    <property type="evidence" value="ECO:0007669"/>
    <property type="project" value="UniProtKB-UniRule"/>
</dbReference>
<dbReference type="Pfam" id="PF00886">
    <property type="entry name" value="Ribosomal_S16"/>
    <property type="match status" value="1"/>
</dbReference>
<organism evidence="4 5">
    <name type="scientific">Legionella bozemanae</name>
    <name type="common">Fluoribacter bozemanae</name>
    <dbReference type="NCBI Taxonomy" id="447"/>
    <lineage>
        <taxon>Bacteria</taxon>
        <taxon>Pseudomonadati</taxon>
        <taxon>Pseudomonadota</taxon>
        <taxon>Gammaproteobacteria</taxon>
        <taxon>Legionellales</taxon>
        <taxon>Legionellaceae</taxon>
        <taxon>Legionella</taxon>
    </lineage>
</organism>
<protein>
    <recommendedName>
        <fullName evidence="3">Small ribosomal subunit protein bS16</fullName>
    </recommendedName>
</protein>
<dbReference type="PANTHER" id="PTHR12919">
    <property type="entry name" value="30S RIBOSOMAL PROTEIN S16"/>
    <property type="match status" value="1"/>
</dbReference>
<dbReference type="RefSeq" id="WP_058458735.1">
    <property type="nucleotide sequence ID" value="NZ_CAAAIY010000004.1"/>
</dbReference>
<proteinExistence type="inferred from homology"/>
<dbReference type="InterPro" id="IPR023803">
    <property type="entry name" value="Ribosomal_bS16_dom_sf"/>
</dbReference>
<evidence type="ECO:0000256" key="3">
    <source>
        <dbReference type="HAMAP-Rule" id="MF_00385"/>
    </source>
</evidence>
<dbReference type="PATRIC" id="fig|447.4.peg.1135"/>
<dbReference type="NCBIfam" id="TIGR00002">
    <property type="entry name" value="S16"/>
    <property type="match status" value="1"/>
</dbReference>
<dbReference type="EMBL" id="LNXU01000012">
    <property type="protein sequence ID" value="KTC75068.1"/>
    <property type="molecule type" value="Genomic_DNA"/>
</dbReference>
<evidence type="ECO:0000256" key="1">
    <source>
        <dbReference type="ARBA" id="ARBA00022980"/>
    </source>
</evidence>
<dbReference type="OrthoDB" id="9807878at2"/>
<dbReference type="GO" id="GO:0005737">
    <property type="term" value="C:cytoplasm"/>
    <property type="evidence" value="ECO:0007669"/>
    <property type="project" value="UniProtKB-ARBA"/>
</dbReference>
<accession>A0A0W0RVF7</accession>
<keyword evidence="5" id="KW-1185">Reference proteome</keyword>
<comment type="caution">
    <text evidence="4">The sequence shown here is derived from an EMBL/GenBank/DDBJ whole genome shotgun (WGS) entry which is preliminary data.</text>
</comment>
<dbReference type="Gene3D" id="3.30.1320.10">
    <property type="match status" value="1"/>
</dbReference>
<dbReference type="GO" id="GO:0003735">
    <property type="term" value="F:structural constituent of ribosome"/>
    <property type="evidence" value="ECO:0007669"/>
    <property type="project" value="InterPro"/>
</dbReference>
<evidence type="ECO:0000313" key="5">
    <source>
        <dbReference type="Proteomes" id="UP000054695"/>
    </source>
</evidence>
<evidence type="ECO:0000313" key="4">
    <source>
        <dbReference type="EMBL" id="KTC75068.1"/>
    </source>
</evidence>
<reference evidence="4 5" key="1">
    <citation type="submission" date="2015-11" db="EMBL/GenBank/DDBJ databases">
        <title>Genomic analysis of 38 Legionella species identifies large and diverse effector repertoires.</title>
        <authorList>
            <person name="Burstein D."/>
            <person name="Amaro F."/>
            <person name="Zusman T."/>
            <person name="Lifshitz Z."/>
            <person name="Cohen O."/>
            <person name="Gilbert J.A."/>
            <person name="Pupko T."/>
            <person name="Shuman H.A."/>
            <person name="Segal G."/>
        </authorList>
    </citation>
    <scope>NUCLEOTIDE SEQUENCE [LARGE SCALE GENOMIC DNA]</scope>
    <source>
        <strain evidence="4 5">WIGA</strain>
    </source>
</reference>
<dbReference type="AlphaFoldDB" id="A0A0W0RVF7"/>
<evidence type="ECO:0000256" key="2">
    <source>
        <dbReference type="ARBA" id="ARBA00023274"/>
    </source>
</evidence>
<dbReference type="STRING" id="447.Lboz_1055"/>
<dbReference type="GO" id="GO:0015935">
    <property type="term" value="C:small ribosomal subunit"/>
    <property type="evidence" value="ECO:0007669"/>
    <property type="project" value="TreeGrafter"/>
</dbReference>
<dbReference type="InterPro" id="IPR000307">
    <property type="entry name" value="Ribosomal_bS16"/>
</dbReference>
<gene>
    <name evidence="3 4" type="primary">rpsP</name>
    <name evidence="4" type="ORF">Lboz_1055</name>
</gene>
<sequence>MVVIRLSRGGAKKRPFYHMVVTDSRKRRDGSYIERIGYFNPIARGQEVRLHIDTEKLSHWQKVGAQLSDRVSALIKEFNKKGEAA</sequence>
<dbReference type="PROSITE" id="PS00732">
    <property type="entry name" value="RIBOSOMAL_S16"/>
    <property type="match status" value="1"/>
</dbReference>
<keyword evidence="1 3" id="KW-0689">Ribosomal protein</keyword>